<evidence type="ECO:0000256" key="2">
    <source>
        <dbReference type="SAM" id="MobiDB-lite"/>
    </source>
</evidence>
<name>A0ABR1S5U3_9PEZI</name>
<feature type="region of interest" description="Disordered" evidence="2">
    <location>
        <begin position="174"/>
        <end position="193"/>
    </location>
</feature>
<evidence type="ECO:0000256" key="1">
    <source>
        <dbReference type="SAM" id="Coils"/>
    </source>
</evidence>
<evidence type="ECO:0000313" key="3">
    <source>
        <dbReference type="EMBL" id="KAK8027217.1"/>
    </source>
</evidence>
<gene>
    <name evidence="3" type="ORF">PG991_004273</name>
</gene>
<evidence type="ECO:0000313" key="4">
    <source>
        <dbReference type="Proteomes" id="UP001396898"/>
    </source>
</evidence>
<dbReference type="EMBL" id="JAQQWI010000007">
    <property type="protein sequence ID" value="KAK8027217.1"/>
    <property type="molecule type" value="Genomic_DNA"/>
</dbReference>
<comment type="caution">
    <text evidence="3">The sequence shown here is derived from an EMBL/GenBank/DDBJ whole genome shotgun (WGS) entry which is preliminary data.</text>
</comment>
<feature type="coiled-coil region" evidence="1">
    <location>
        <begin position="83"/>
        <end position="110"/>
    </location>
</feature>
<feature type="region of interest" description="Disordered" evidence="2">
    <location>
        <begin position="548"/>
        <end position="601"/>
    </location>
</feature>
<reference evidence="3 4" key="1">
    <citation type="submission" date="2023-01" db="EMBL/GenBank/DDBJ databases">
        <title>Analysis of 21 Apiospora genomes using comparative genomics revels a genus with tremendous synthesis potential of carbohydrate active enzymes and secondary metabolites.</title>
        <authorList>
            <person name="Sorensen T."/>
        </authorList>
    </citation>
    <scope>NUCLEOTIDE SEQUENCE [LARGE SCALE GENOMIC DNA]</scope>
    <source>
        <strain evidence="3 4">CBS 20057</strain>
    </source>
</reference>
<keyword evidence="4" id="KW-1185">Reference proteome</keyword>
<proteinExistence type="predicted"/>
<dbReference type="SUPFAM" id="SSF54928">
    <property type="entry name" value="RNA-binding domain, RBD"/>
    <property type="match status" value="1"/>
</dbReference>
<dbReference type="InterPro" id="IPR035979">
    <property type="entry name" value="RBD_domain_sf"/>
</dbReference>
<keyword evidence="1" id="KW-0175">Coiled coil</keyword>
<protein>
    <recommendedName>
        <fullName evidence="5">RRM domain-containing protein</fullName>
    </recommendedName>
</protein>
<dbReference type="Proteomes" id="UP001396898">
    <property type="component" value="Unassembled WGS sequence"/>
</dbReference>
<evidence type="ECO:0008006" key="5">
    <source>
        <dbReference type="Google" id="ProtNLM"/>
    </source>
</evidence>
<organism evidence="3 4">
    <name type="scientific">Apiospora marii</name>
    <dbReference type="NCBI Taxonomy" id="335849"/>
    <lineage>
        <taxon>Eukaryota</taxon>
        <taxon>Fungi</taxon>
        <taxon>Dikarya</taxon>
        <taxon>Ascomycota</taxon>
        <taxon>Pezizomycotina</taxon>
        <taxon>Sordariomycetes</taxon>
        <taxon>Xylariomycetidae</taxon>
        <taxon>Amphisphaeriales</taxon>
        <taxon>Apiosporaceae</taxon>
        <taxon>Apiospora</taxon>
    </lineage>
</organism>
<feature type="compositionally biased region" description="Basic and acidic residues" evidence="2">
    <location>
        <begin position="577"/>
        <end position="586"/>
    </location>
</feature>
<feature type="region of interest" description="Disordered" evidence="2">
    <location>
        <begin position="201"/>
        <end position="263"/>
    </location>
</feature>
<accession>A0ABR1S5U3</accession>
<sequence length="647" mass="71647">MAGDGLVTCFSHGDQQGFRHLKDLFQLIRAEPTLSSPAARTKYLTSINGMATSQFHAVQQHRERNLHDLVQISESYPTGHANIVIALQRFRDAQRQLSRLEEQLADQLNECVLHSSTLGQAHTSSHGPRVHGSVRESPTNARVIHDLLDDFSSSCTFRQPGCCKHDADADADANGNANAMEQAPDWKPLGSDLILFGHEPTKEKQQTARPAPGGAYDSHTSSKKPALVMPAACAATSAPRTPKTPNGGDIPVTAPAEATPRSQPEVLVPNEDLIDRLYGTERKRNQAIRTYAKQNGTISPVFRYGIRYCPKLGLPLRPEQKRADYECRTVVISDLSIRAQLRDVLGAVRGGKVLRATLVQLRGISDTATATAIVQFANWRHAHAYHEYANSHGVVFCGQKCLVNLANTPSYPMSSASMASLEQGFTRCIEIKEAPVQELRAFVNSLRRWFPRVQDALEDVMLDLREPRLILRFRDLDFATKTYRLVKSCEALFPVLQTAIEFAADPCDGPLETWEKPQTRAANELVRLTNVLGDPSWDIQDAYPAMGQAAEHVDHGGANPLPPVADRAPGHSSGHSLAHDGGHEGARQNPTARSALDGIAQDPDRVYTDDEYLELRGFTAFLKDQKEWSKDIRYWMSRTRKDLKPQI</sequence>